<dbReference type="EMBL" id="CP086354">
    <property type="protein sequence ID" value="UNI13344.1"/>
    <property type="molecule type" value="Genomic_DNA"/>
</dbReference>
<evidence type="ECO:0000313" key="3">
    <source>
        <dbReference type="Proteomes" id="UP000829364"/>
    </source>
</evidence>
<dbReference type="Proteomes" id="UP000829364">
    <property type="component" value="Chromosome 1"/>
</dbReference>
<dbReference type="GeneID" id="72062062"/>
<feature type="signal peptide" evidence="1">
    <location>
        <begin position="1"/>
        <end position="18"/>
    </location>
</feature>
<sequence>MKYGSIVAVLSLCSFAAADEARHPGYCDLSTATCWHPQTPLTAEEVARYADRACHSLHPVGAPDDVASNHHHHHHH</sequence>
<reference evidence="2" key="1">
    <citation type="submission" date="2021-11" db="EMBL/GenBank/DDBJ databases">
        <title>Purpureocillium_takamizusanense_genome.</title>
        <authorList>
            <person name="Nguyen N.-H."/>
        </authorList>
    </citation>
    <scope>NUCLEOTIDE SEQUENCE</scope>
    <source>
        <strain evidence="2">PT3</strain>
    </source>
</reference>
<protein>
    <submittedName>
        <fullName evidence="2">Uncharacterized protein</fullName>
    </submittedName>
</protein>
<evidence type="ECO:0000313" key="2">
    <source>
        <dbReference type="EMBL" id="UNI13344.1"/>
    </source>
</evidence>
<proteinExistence type="predicted"/>
<keyword evidence="3" id="KW-1185">Reference proteome</keyword>
<evidence type="ECO:0000256" key="1">
    <source>
        <dbReference type="SAM" id="SignalP"/>
    </source>
</evidence>
<dbReference type="AlphaFoldDB" id="A0A9Q8Q432"/>
<name>A0A9Q8Q432_9HYPO</name>
<feature type="chain" id="PRO_5040514914" evidence="1">
    <location>
        <begin position="19"/>
        <end position="76"/>
    </location>
</feature>
<dbReference type="RefSeq" id="XP_047836825.1">
    <property type="nucleotide sequence ID" value="XM_047980867.1"/>
</dbReference>
<organism evidence="2 3">
    <name type="scientific">Purpureocillium takamizusanense</name>
    <dbReference type="NCBI Taxonomy" id="2060973"/>
    <lineage>
        <taxon>Eukaryota</taxon>
        <taxon>Fungi</taxon>
        <taxon>Dikarya</taxon>
        <taxon>Ascomycota</taxon>
        <taxon>Pezizomycotina</taxon>
        <taxon>Sordariomycetes</taxon>
        <taxon>Hypocreomycetidae</taxon>
        <taxon>Hypocreales</taxon>
        <taxon>Ophiocordycipitaceae</taxon>
        <taxon>Purpureocillium</taxon>
    </lineage>
</organism>
<keyword evidence="1" id="KW-0732">Signal</keyword>
<gene>
    <name evidence="2" type="ORF">JDV02_000095</name>
</gene>
<accession>A0A9Q8Q432</accession>